<dbReference type="Proteomes" id="UP001164539">
    <property type="component" value="Chromosome 11"/>
</dbReference>
<gene>
    <name evidence="1" type="ORF">OWV82_020228</name>
</gene>
<organism evidence="1 2">
    <name type="scientific">Melia azedarach</name>
    <name type="common">Chinaberry tree</name>
    <dbReference type="NCBI Taxonomy" id="155640"/>
    <lineage>
        <taxon>Eukaryota</taxon>
        <taxon>Viridiplantae</taxon>
        <taxon>Streptophyta</taxon>
        <taxon>Embryophyta</taxon>
        <taxon>Tracheophyta</taxon>
        <taxon>Spermatophyta</taxon>
        <taxon>Magnoliopsida</taxon>
        <taxon>eudicotyledons</taxon>
        <taxon>Gunneridae</taxon>
        <taxon>Pentapetalae</taxon>
        <taxon>rosids</taxon>
        <taxon>malvids</taxon>
        <taxon>Sapindales</taxon>
        <taxon>Meliaceae</taxon>
        <taxon>Melia</taxon>
    </lineage>
</organism>
<evidence type="ECO:0000313" key="1">
    <source>
        <dbReference type="EMBL" id="KAJ4706597.1"/>
    </source>
</evidence>
<dbReference type="EMBL" id="CM051404">
    <property type="protein sequence ID" value="KAJ4706597.1"/>
    <property type="molecule type" value="Genomic_DNA"/>
</dbReference>
<reference evidence="1 2" key="1">
    <citation type="journal article" date="2023" name="Science">
        <title>Complex scaffold remodeling in plant triterpene biosynthesis.</title>
        <authorList>
            <person name="De La Pena R."/>
            <person name="Hodgson H."/>
            <person name="Liu J.C."/>
            <person name="Stephenson M.J."/>
            <person name="Martin A.C."/>
            <person name="Owen C."/>
            <person name="Harkess A."/>
            <person name="Leebens-Mack J."/>
            <person name="Jimenez L.E."/>
            <person name="Osbourn A."/>
            <person name="Sattely E.S."/>
        </authorList>
    </citation>
    <scope>NUCLEOTIDE SEQUENCE [LARGE SCALE GENOMIC DNA]</scope>
    <source>
        <strain evidence="2">cv. JPN11</strain>
        <tissue evidence="1">Leaf</tissue>
    </source>
</reference>
<name>A0ACC1X5G6_MELAZ</name>
<keyword evidence="2" id="KW-1185">Reference proteome</keyword>
<accession>A0ACC1X5G6</accession>
<comment type="caution">
    <text evidence="1">The sequence shown here is derived from an EMBL/GenBank/DDBJ whole genome shotgun (WGS) entry which is preliminary data.</text>
</comment>
<evidence type="ECO:0000313" key="2">
    <source>
        <dbReference type="Proteomes" id="UP001164539"/>
    </source>
</evidence>
<protein>
    <submittedName>
        <fullName evidence="1">Uncharacterized protein</fullName>
    </submittedName>
</protein>
<sequence>MEPAPAYSAWDMLAAWFGSLLLDQCLPPPLHCGKRRLVIFFSSSGAKLKQSAQCPSGGSCKGCKRILHSHFVSHFQ</sequence>
<proteinExistence type="predicted"/>